<organism evidence="3 4">
    <name type="scientific">Crenobacter intestini</name>
    <dbReference type="NCBI Taxonomy" id="2563443"/>
    <lineage>
        <taxon>Bacteria</taxon>
        <taxon>Pseudomonadati</taxon>
        <taxon>Pseudomonadota</taxon>
        <taxon>Betaproteobacteria</taxon>
        <taxon>Neisseriales</taxon>
        <taxon>Neisseriaceae</taxon>
        <taxon>Crenobacter</taxon>
    </lineage>
</organism>
<keyword evidence="4" id="KW-1185">Reference proteome</keyword>
<dbReference type="Pfam" id="PF13462">
    <property type="entry name" value="Thioredoxin_4"/>
    <property type="match status" value="1"/>
</dbReference>
<reference evidence="3 4" key="1">
    <citation type="submission" date="2019-04" db="EMBL/GenBank/DDBJ databases">
        <title>Crenobacter sp. nov.</title>
        <authorList>
            <person name="Shi S."/>
        </authorList>
    </citation>
    <scope>NUCLEOTIDE SEQUENCE [LARGE SCALE GENOMIC DNA]</scope>
    <source>
        <strain evidence="3 4">GY 70310</strain>
    </source>
</reference>
<dbReference type="SUPFAM" id="SSF52833">
    <property type="entry name" value="Thioredoxin-like"/>
    <property type="match status" value="1"/>
</dbReference>
<comment type="caution">
    <text evidence="3">The sequence shown here is derived from an EMBL/GenBank/DDBJ whole genome shotgun (WGS) entry which is preliminary data.</text>
</comment>
<evidence type="ECO:0000313" key="3">
    <source>
        <dbReference type="EMBL" id="TIC87162.1"/>
    </source>
</evidence>
<sequence length="213" mass="23164">MKRRTLLAGLGLMPLIGAARTLPDLEALAERNRQRHRERLHALASSRPAAVYANPADPALGPARAARTVIYFTDFNCPYCRKLDAVLERVARERPTVRFVFKPLALIDDSSAPAARYALAVWQDAPARYWAVHHALMQAAGPLVPTTLTRVAADTGTTRALPGEPRATQALAANQALADQLQLFSTPVLLIGERLYAGLTDAETLKRALDALP</sequence>
<dbReference type="PROSITE" id="PS00194">
    <property type="entry name" value="THIOREDOXIN_1"/>
    <property type="match status" value="1"/>
</dbReference>
<evidence type="ECO:0000313" key="4">
    <source>
        <dbReference type="Proteomes" id="UP000308891"/>
    </source>
</evidence>
<dbReference type="PANTHER" id="PTHR35272">
    <property type="entry name" value="THIOL:DISULFIDE INTERCHANGE PROTEIN DSBC-RELATED"/>
    <property type="match status" value="1"/>
</dbReference>
<dbReference type="InterPro" id="IPR013766">
    <property type="entry name" value="Thioredoxin_domain"/>
</dbReference>
<dbReference type="OrthoDB" id="5298214at2"/>
<dbReference type="InterPro" id="IPR036249">
    <property type="entry name" value="Thioredoxin-like_sf"/>
</dbReference>
<dbReference type="InterPro" id="IPR051470">
    <property type="entry name" value="Thiol:disulfide_interchange"/>
</dbReference>
<evidence type="ECO:0000256" key="1">
    <source>
        <dbReference type="ARBA" id="ARBA00023284"/>
    </source>
</evidence>
<accession>A0A4T0V660</accession>
<feature type="domain" description="Thioredoxin" evidence="2">
    <location>
        <begin position="16"/>
        <end position="213"/>
    </location>
</feature>
<proteinExistence type="predicted"/>
<dbReference type="AlphaFoldDB" id="A0A4T0V660"/>
<dbReference type="Gene3D" id="3.40.30.10">
    <property type="entry name" value="Glutaredoxin"/>
    <property type="match status" value="1"/>
</dbReference>
<dbReference type="PANTHER" id="PTHR35272:SF3">
    <property type="entry name" value="THIOL:DISULFIDE INTERCHANGE PROTEIN DSBC"/>
    <property type="match status" value="1"/>
</dbReference>
<gene>
    <name evidence="3" type="ORF">E5K04_01725</name>
</gene>
<dbReference type="Proteomes" id="UP000308891">
    <property type="component" value="Unassembled WGS sequence"/>
</dbReference>
<evidence type="ECO:0000259" key="2">
    <source>
        <dbReference type="PROSITE" id="PS51352"/>
    </source>
</evidence>
<dbReference type="PROSITE" id="PS51352">
    <property type="entry name" value="THIOREDOXIN_2"/>
    <property type="match status" value="1"/>
</dbReference>
<dbReference type="InterPro" id="IPR017937">
    <property type="entry name" value="Thioredoxin_CS"/>
</dbReference>
<dbReference type="InterPro" id="IPR012336">
    <property type="entry name" value="Thioredoxin-like_fold"/>
</dbReference>
<name>A0A4T0V660_9NEIS</name>
<keyword evidence="1" id="KW-0676">Redox-active center</keyword>
<protein>
    <recommendedName>
        <fullName evidence="2">Thioredoxin domain-containing protein</fullName>
    </recommendedName>
</protein>
<dbReference type="GO" id="GO:0015036">
    <property type="term" value="F:disulfide oxidoreductase activity"/>
    <property type="evidence" value="ECO:0007669"/>
    <property type="project" value="UniProtKB-ARBA"/>
</dbReference>
<dbReference type="EMBL" id="STGJ01000001">
    <property type="protein sequence ID" value="TIC87162.1"/>
    <property type="molecule type" value="Genomic_DNA"/>
</dbReference>
<dbReference type="RefSeq" id="WP_136551173.1">
    <property type="nucleotide sequence ID" value="NZ_STGJ01000001.1"/>
</dbReference>